<dbReference type="EMBL" id="JAJSOW010000100">
    <property type="protein sequence ID" value="KAI9185621.1"/>
    <property type="molecule type" value="Genomic_DNA"/>
</dbReference>
<reference evidence="3" key="1">
    <citation type="journal article" date="2022" name="Plant J.">
        <title>Strategies of tolerance reflected in two North American maple genomes.</title>
        <authorList>
            <person name="McEvoy S.L."/>
            <person name="Sezen U.U."/>
            <person name="Trouern-Trend A."/>
            <person name="McMahon S.M."/>
            <person name="Schaberg P.G."/>
            <person name="Yang J."/>
            <person name="Wegrzyn J.L."/>
            <person name="Swenson N.G."/>
        </authorList>
    </citation>
    <scope>NUCLEOTIDE SEQUENCE</scope>
    <source>
        <strain evidence="3">91603</strain>
    </source>
</reference>
<comment type="caution">
    <text evidence="3">The sequence shown here is derived from an EMBL/GenBank/DDBJ whole genome shotgun (WGS) entry which is preliminary data.</text>
</comment>
<reference evidence="3" key="2">
    <citation type="submission" date="2023-02" db="EMBL/GenBank/DDBJ databases">
        <authorList>
            <person name="Swenson N.G."/>
            <person name="Wegrzyn J.L."/>
            <person name="Mcevoy S.L."/>
        </authorList>
    </citation>
    <scope>NUCLEOTIDE SEQUENCE</scope>
    <source>
        <strain evidence="3">91603</strain>
        <tissue evidence="3">Leaf</tissue>
    </source>
</reference>
<keyword evidence="4" id="KW-1185">Reference proteome</keyword>
<dbReference type="AlphaFoldDB" id="A0AAD5J4S0"/>
<feature type="domain" description="Retroviral polymerase SH3-like" evidence="2">
    <location>
        <begin position="159"/>
        <end position="220"/>
    </location>
</feature>
<organism evidence="3 4">
    <name type="scientific">Acer negundo</name>
    <name type="common">Box elder</name>
    <dbReference type="NCBI Taxonomy" id="4023"/>
    <lineage>
        <taxon>Eukaryota</taxon>
        <taxon>Viridiplantae</taxon>
        <taxon>Streptophyta</taxon>
        <taxon>Embryophyta</taxon>
        <taxon>Tracheophyta</taxon>
        <taxon>Spermatophyta</taxon>
        <taxon>Magnoliopsida</taxon>
        <taxon>eudicotyledons</taxon>
        <taxon>Gunneridae</taxon>
        <taxon>Pentapetalae</taxon>
        <taxon>rosids</taxon>
        <taxon>malvids</taxon>
        <taxon>Sapindales</taxon>
        <taxon>Sapindaceae</taxon>
        <taxon>Hippocastanoideae</taxon>
        <taxon>Acereae</taxon>
        <taxon>Acer</taxon>
    </lineage>
</organism>
<sequence length="381" mass="42625">MGLTESFVARDVSAGKGTAQPKAVAFVVKDSSKKGGNYKYGKCDKDGHTTENCRAHLKCTHYGWKGHTVDFCRKQNQINDLDHPIMLLLYSKPRRRTSTLFLLLKSSVNKSCTCLVIISLLWQIMWVIPQLVMSFQGKTPYERLCNITPNYSHLRVFGCSCFASTHAQKPSKFDARATCCIFLGYPYRKKGYRVYDLELRKVSVSRDVTFFENEFPFKHTSAASESLMIPTPTNFIFDDDLITSTPQSLTELPTSTPLENHELTNTDTVPSNHMLSPSPTPPSLHCHSTRPTKRPTFLQNFHVEATLPSKPEQSSASSVVIKSAEELFISAASDSAFSARSTSISVPSFPPSPAEEPPVSQAPVSLIQPGEFTQRFEERRR</sequence>
<proteinExistence type="predicted"/>
<name>A0AAD5J4S0_ACENE</name>
<evidence type="ECO:0000256" key="1">
    <source>
        <dbReference type="SAM" id="MobiDB-lite"/>
    </source>
</evidence>
<dbReference type="Proteomes" id="UP001064489">
    <property type="component" value="Chromosome 3"/>
</dbReference>
<evidence type="ECO:0000313" key="3">
    <source>
        <dbReference type="EMBL" id="KAI9185621.1"/>
    </source>
</evidence>
<evidence type="ECO:0000259" key="2">
    <source>
        <dbReference type="Pfam" id="PF25597"/>
    </source>
</evidence>
<evidence type="ECO:0000313" key="4">
    <source>
        <dbReference type="Proteomes" id="UP001064489"/>
    </source>
</evidence>
<protein>
    <recommendedName>
        <fullName evidence="2">Retroviral polymerase SH3-like domain-containing protein</fullName>
    </recommendedName>
</protein>
<feature type="region of interest" description="Disordered" evidence="1">
    <location>
        <begin position="340"/>
        <end position="381"/>
    </location>
</feature>
<accession>A0AAD5J4S0</accession>
<dbReference type="InterPro" id="IPR057670">
    <property type="entry name" value="SH3_retrovirus"/>
</dbReference>
<gene>
    <name evidence="3" type="ORF">LWI28_008887</name>
</gene>
<dbReference type="Pfam" id="PF25597">
    <property type="entry name" value="SH3_retrovirus"/>
    <property type="match status" value="1"/>
</dbReference>